<name>A0A8J5SUE4_ZIZPA</name>
<proteinExistence type="predicted"/>
<dbReference type="EMBL" id="JAAALK010000282">
    <property type="protein sequence ID" value="KAG8080690.1"/>
    <property type="molecule type" value="Genomic_DNA"/>
</dbReference>
<accession>A0A8J5SUE4</accession>
<dbReference type="AlphaFoldDB" id="A0A8J5SUE4"/>
<comment type="caution">
    <text evidence="4">The sequence shown here is derived from an EMBL/GenBank/DDBJ whole genome shotgun (WGS) entry which is preliminary data.</text>
</comment>
<reference evidence="4" key="1">
    <citation type="journal article" date="2021" name="bioRxiv">
        <title>Whole Genome Assembly and Annotation of Northern Wild Rice, Zizania palustris L., Supports a Whole Genome Duplication in the Zizania Genus.</title>
        <authorList>
            <person name="Haas M."/>
            <person name="Kono T."/>
            <person name="Macchietto M."/>
            <person name="Millas R."/>
            <person name="McGilp L."/>
            <person name="Shao M."/>
            <person name="Duquette J."/>
            <person name="Hirsch C.N."/>
            <person name="Kimball J."/>
        </authorList>
    </citation>
    <scope>NUCLEOTIDE SEQUENCE</scope>
    <source>
        <tissue evidence="4">Fresh leaf tissue</tissue>
    </source>
</reference>
<evidence type="ECO:0000313" key="5">
    <source>
        <dbReference type="Proteomes" id="UP000729402"/>
    </source>
</evidence>
<dbReference type="PANTHER" id="PTHR16193:SF0">
    <property type="entry name" value="TETRATRICOPEPTIDE REPEAT PROTEIN 27"/>
    <property type="match status" value="1"/>
</dbReference>
<evidence type="ECO:0000256" key="1">
    <source>
        <dbReference type="ARBA" id="ARBA00022737"/>
    </source>
</evidence>
<evidence type="ECO:0000256" key="2">
    <source>
        <dbReference type="ARBA" id="ARBA00022803"/>
    </source>
</evidence>
<keyword evidence="2" id="KW-0802">TPR repeat</keyword>
<gene>
    <name evidence="4" type="ORF">GUJ93_ZPchr0007g5113</name>
</gene>
<dbReference type="OrthoDB" id="1936594at2759"/>
<organism evidence="4 5">
    <name type="scientific">Zizania palustris</name>
    <name type="common">Northern wild rice</name>
    <dbReference type="NCBI Taxonomy" id="103762"/>
    <lineage>
        <taxon>Eukaryota</taxon>
        <taxon>Viridiplantae</taxon>
        <taxon>Streptophyta</taxon>
        <taxon>Embryophyta</taxon>
        <taxon>Tracheophyta</taxon>
        <taxon>Spermatophyta</taxon>
        <taxon>Magnoliopsida</taxon>
        <taxon>Liliopsida</taxon>
        <taxon>Poales</taxon>
        <taxon>Poaceae</taxon>
        <taxon>BOP clade</taxon>
        <taxon>Oryzoideae</taxon>
        <taxon>Oryzeae</taxon>
        <taxon>Zizaniinae</taxon>
        <taxon>Zizania</taxon>
    </lineage>
</organism>
<feature type="region of interest" description="Disordered" evidence="3">
    <location>
        <begin position="1"/>
        <end position="26"/>
    </location>
</feature>
<dbReference type="PANTHER" id="PTHR16193">
    <property type="entry name" value="TETRATRICOPEPTIDE REPEAT PROTEIN 27"/>
    <property type="match status" value="1"/>
</dbReference>
<evidence type="ECO:0000313" key="4">
    <source>
        <dbReference type="EMBL" id="KAG8080690.1"/>
    </source>
</evidence>
<reference evidence="4" key="2">
    <citation type="submission" date="2021-02" db="EMBL/GenBank/DDBJ databases">
        <authorList>
            <person name="Kimball J.A."/>
            <person name="Haas M.W."/>
            <person name="Macchietto M."/>
            <person name="Kono T."/>
            <person name="Duquette J."/>
            <person name="Shao M."/>
        </authorList>
    </citation>
    <scope>NUCLEOTIDE SEQUENCE</scope>
    <source>
        <tissue evidence="4">Fresh leaf tissue</tissue>
    </source>
</reference>
<sequence length="312" mass="34047">MAASADSQAPPSSARSSSASSAARSPPRSLCFRLLRLHLVTRSALLPPPPSPPSRAGEYAAALASATPHFLTTTAAPESAAQFYDELAAAAEAFLRGTVRRRARGLKCRCAVVLSAAVAALLAFTQQNVTGPSGKYSPFPFWTSSLDEGWYSNIGGEWDAWASSRLASVGSHVHGKFSHLQFIVFAELLLTCVKSLDPSDCWSISWWLCRLSMAQQNIVDELSSTLFDRVQDYKENTLDHFGELKNVYSYWGPLLCDGEDSYFVSAAFLEAGIADINMAELIIQGCIWIVLKMHVGCFSHSQGFLAFEQYTR</sequence>
<protein>
    <submittedName>
        <fullName evidence="4">Uncharacterized protein</fullName>
    </submittedName>
</protein>
<dbReference type="Proteomes" id="UP000729402">
    <property type="component" value="Unassembled WGS sequence"/>
</dbReference>
<evidence type="ECO:0000256" key="3">
    <source>
        <dbReference type="SAM" id="MobiDB-lite"/>
    </source>
</evidence>
<keyword evidence="1" id="KW-0677">Repeat</keyword>
<keyword evidence="5" id="KW-1185">Reference proteome</keyword>
<dbReference type="InterPro" id="IPR044244">
    <property type="entry name" value="TTC27/Emw1"/>
</dbReference>